<name>A0A2P6SER5_ROSCH</name>
<dbReference type="GO" id="GO:0003723">
    <property type="term" value="F:RNA binding"/>
    <property type="evidence" value="ECO:0007669"/>
    <property type="project" value="TreeGrafter"/>
</dbReference>
<proteinExistence type="predicted"/>
<keyword evidence="2" id="KW-0687">Ribonucleoprotein</keyword>
<organism evidence="2 3">
    <name type="scientific">Rosa chinensis</name>
    <name type="common">China rose</name>
    <dbReference type="NCBI Taxonomy" id="74649"/>
    <lineage>
        <taxon>Eukaryota</taxon>
        <taxon>Viridiplantae</taxon>
        <taxon>Streptophyta</taxon>
        <taxon>Embryophyta</taxon>
        <taxon>Tracheophyta</taxon>
        <taxon>Spermatophyta</taxon>
        <taxon>Magnoliopsida</taxon>
        <taxon>eudicotyledons</taxon>
        <taxon>Gunneridae</taxon>
        <taxon>Pentapetalae</taxon>
        <taxon>rosids</taxon>
        <taxon>fabids</taxon>
        <taxon>Rosales</taxon>
        <taxon>Rosaceae</taxon>
        <taxon>Rosoideae</taxon>
        <taxon>Rosoideae incertae sedis</taxon>
        <taxon>Rosa</taxon>
    </lineage>
</organism>
<dbReference type="GO" id="GO:0022625">
    <property type="term" value="C:cytosolic large ribosomal subunit"/>
    <property type="evidence" value="ECO:0007669"/>
    <property type="project" value="TreeGrafter"/>
</dbReference>
<dbReference type="PANTHER" id="PTHR10715">
    <property type="entry name" value="60S RIBOSOMAL PROTEIN L6"/>
    <property type="match status" value="1"/>
</dbReference>
<dbReference type="PANTHER" id="PTHR10715:SF0">
    <property type="entry name" value="LARGE RIBOSOMAL SUBUNIT PROTEIN EL6"/>
    <property type="match status" value="1"/>
</dbReference>
<dbReference type="GO" id="GO:0002181">
    <property type="term" value="P:cytoplasmic translation"/>
    <property type="evidence" value="ECO:0007669"/>
    <property type="project" value="TreeGrafter"/>
</dbReference>
<evidence type="ECO:0000256" key="1">
    <source>
        <dbReference type="SAM" id="Phobius"/>
    </source>
</evidence>
<reference evidence="2 3" key="1">
    <citation type="journal article" date="2018" name="Nat. Genet.">
        <title>The Rosa genome provides new insights in the design of modern roses.</title>
        <authorList>
            <person name="Bendahmane M."/>
        </authorList>
    </citation>
    <scope>NUCLEOTIDE SEQUENCE [LARGE SCALE GENOMIC DNA]</scope>
    <source>
        <strain evidence="3">cv. Old Blush</strain>
    </source>
</reference>
<feature type="transmembrane region" description="Helical" evidence="1">
    <location>
        <begin position="12"/>
        <end position="33"/>
    </location>
</feature>
<evidence type="ECO:0000313" key="3">
    <source>
        <dbReference type="Proteomes" id="UP000238479"/>
    </source>
</evidence>
<keyword evidence="3" id="KW-1185">Reference proteome</keyword>
<keyword evidence="1" id="KW-1133">Transmembrane helix</keyword>
<accession>A0A2P6SER5</accession>
<sequence length="155" mass="17864">MVIPNQVKFFPFFLLFLLVITPGTVVIILAGRFKWKRVVFLKQLSSGLLLVTGELQFLLEKHDTPICFATDFVQVCYWKVINTLNSLFHFFLSIINIFPNNKLQDKKVFPQERKDDQKSVDALLIMSIEAVPDLKTYLAARFSLGSGMKPYELVF</sequence>
<dbReference type="EMBL" id="PDCK01000039">
    <property type="protein sequence ID" value="PRQ57178.1"/>
    <property type="molecule type" value="Genomic_DNA"/>
</dbReference>
<dbReference type="GO" id="GO:0003735">
    <property type="term" value="F:structural constituent of ribosome"/>
    <property type="evidence" value="ECO:0007669"/>
    <property type="project" value="InterPro"/>
</dbReference>
<dbReference type="AlphaFoldDB" id="A0A2P6SER5"/>
<evidence type="ECO:0000313" key="2">
    <source>
        <dbReference type="EMBL" id="PRQ57178.1"/>
    </source>
</evidence>
<dbReference type="OMA" id="YWKVINT"/>
<protein>
    <submittedName>
        <fullName evidence="2">Putative 60S ribosomal protein L6E</fullName>
    </submittedName>
</protein>
<keyword evidence="1" id="KW-0812">Transmembrane</keyword>
<keyword evidence="1" id="KW-0472">Membrane</keyword>
<dbReference type="Proteomes" id="UP000238479">
    <property type="component" value="Chromosome 1"/>
</dbReference>
<dbReference type="Gramene" id="PRQ57178">
    <property type="protein sequence ID" value="PRQ57178"/>
    <property type="gene ID" value="RchiOBHm_Chr1g0345461"/>
</dbReference>
<dbReference type="InterPro" id="IPR008991">
    <property type="entry name" value="Translation_prot_SH3-like_sf"/>
</dbReference>
<dbReference type="Pfam" id="PF01159">
    <property type="entry name" value="Ribosomal_L6e"/>
    <property type="match status" value="1"/>
</dbReference>
<dbReference type="InterPro" id="IPR000915">
    <property type="entry name" value="60S_ribosomal_eL6"/>
</dbReference>
<comment type="caution">
    <text evidence="2">The sequence shown here is derived from an EMBL/GenBank/DDBJ whole genome shotgun (WGS) entry which is preliminary data.</text>
</comment>
<dbReference type="STRING" id="74649.A0A2P6SER5"/>
<dbReference type="GO" id="GO:0000027">
    <property type="term" value="P:ribosomal large subunit assembly"/>
    <property type="evidence" value="ECO:0007669"/>
    <property type="project" value="TreeGrafter"/>
</dbReference>
<keyword evidence="2" id="KW-0689">Ribosomal protein</keyword>
<dbReference type="SUPFAM" id="SSF50104">
    <property type="entry name" value="Translation proteins SH3-like domain"/>
    <property type="match status" value="1"/>
</dbReference>
<gene>
    <name evidence="2" type="ORF">RchiOBHm_Chr1g0345461</name>
</gene>